<dbReference type="Proteomes" id="UP000447434">
    <property type="component" value="Unassembled WGS sequence"/>
</dbReference>
<organism evidence="7 8">
    <name type="scientific">Lupinus albus</name>
    <name type="common">White lupine</name>
    <name type="synonym">Lupinus termis</name>
    <dbReference type="NCBI Taxonomy" id="3870"/>
    <lineage>
        <taxon>Eukaryota</taxon>
        <taxon>Viridiplantae</taxon>
        <taxon>Streptophyta</taxon>
        <taxon>Embryophyta</taxon>
        <taxon>Tracheophyta</taxon>
        <taxon>Spermatophyta</taxon>
        <taxon>Magnoliopsida</taxon>
        <taxon>eudicotyledons</taxon>
        <taxon>Gunneridae</taxon>
        <taxon>Pentapetalae</taxon>
        <taxon>rosids</taxon>
        <taxon>fabids</taxon>
        <taxon>Fabales</taxon>
        <taxon>Fabaceae</taxon>
        <taxon>Papilionoideae</taxon>
        <taxon>50 kb inversion clade</taxon>
        <taxon>genistoids sensu lato</taxon>
        <taxon>core genistoids</taxon>
        <taxon>Genisteae</taxon>
        <taxon>Lupinus</taxon>
    </lineage>
</organism>
<dbReference type="InterPro" id="IPR031100">
    <property type="entry name" value="LOG_fam"/>
</dbReference>
<evidence type="ECO:0000256" key="1">
    <source>
        <dbReference type="ARBA" id="ARBA00006763"/>
    </source>
</evidence>
<dbReference type="GO" id="GO:0005634">
    <property type="term" value="C:nucleus"/>
    <property type="evidence" value="ECO:0007669"/>
    <property type="project" value="TreeGrafter"/>
</dbReference>
<dbReference type="OrthoDB" id="414463at2759"/>
<evidence type="ECO:0000313" key="7">
    <source>
        <dbReference type="EMBL" id="KAE9584394.1"/>
    </source>
</evidence>
<dbReference type="Gene3D" id="3.40.50.450">
    <property type="match status" value="1"/>
</dbReference>
<accession>A0A6A4NA32</accession>
<comment type="catalytic activity">
    <reaction evidence="5">
        <text>N(6)-(dimethylallyl)adenosine 5'-phosphate + H2O = N(6)-dimethylallyladenine + D-ribose 5-phosphate</text>
        <dbReference type="Rhea" id="RHEA:48560"/>
        <dbReference type="ChEBI" id="CHEBI:15377"/>
        <dbReference type="ChEBI" id="CHEBI:17660"/>
        <dbReference type="ChEBI" id="CHEBI:57526"/>
        <dbReference type="ChEBI" id="CHEBI:78346"/>
        <dbReference type="EC" id="3.2.2.n1"/>
    </reaction>
</comment>
<comment type="caution">
    <text evidence="7">The sequence shown here is derived from an EMBL/GenBank/DDBJ whole genome shotgun (WGS) entry which is preliminary data.</text>
</comment>
<evidence type="ECO:0000256" key="3">
    <source>
        <dbReference type="ARBA" id="ARBA00022712"/>
    </source>
</evidence>
<dbReference type="EC" id="3.2.2.n1" evidence="2"/>
<protein>
    <recommendedName>
        <fullName evidence="2">cytokinin riboside 5'-monophosphate phosphoribohydrolase</fullName>
        <ecNumber evidence="2">3.2.2.n1</ecNumber>
    </recommendedName>
</protein>
<comment type="similarity">
    <text evidence="1">Belongs to the LOG family.</text>
</comment>
<comment type="catalytic activity">
    <reaction evidence="6">
        <text>9-ribosyl-trans-zeatin 5'-phosphate + H2O = trans-zeatin + D-ribose 5-phosphate</text>
        <dbReference type="Rhea" id="RHEA:48564"/>
        <dbReference type="ChEBI" id="CHEBI:15377"/>
        <dbReference type="ChEBI" id="CHEBI:16522"/>
        <dbReference type="ChEBI" id="CHEBI:78346"/>
        <dbReference type="ChEBI" id="CHEBI:87947"/>
        <dbReference type="EC" id="3.2.2.n1"/>
    </reaction>
</comment>
<evidence type="ECO:0000313" key="8">
    <source>
        <dbReference type="Proteomes" id="UP000447434"/>
    </source>
</evidence>
<dbReference type="EMBL" id="WOCE01000033">
    <property type="protein sequence ID" value="KAE9584394.1"/>
    <property type="molecule type" value="Genomic_DNA"/>
</dbReference>
<dbReference type="SUPFAM" id="SSF102405">
    <property type="entry name" value="MCP/YpsA-like"/>
    <property type="match status" value="1"/>
</dbReference>
<evidence type="ECO:0000256" key="5">
    <source>
        <dbReference type="ARBA" id="ARBA00047718"/>
    </source>
</evidence>
<dbReference type="GO" id="GO:0005829">
    <property type="term" value="C:cytosol"/>
    <property type="evidence" value="ECO:0007669"/>
    <property type="project" value="TreeGrafter"/>
</dbReference>
<evidence type="ECO:0000256" key="4">
    <source>
        <dbReference type="ARBA" id="ARBA00024884"/>
    </source>
</evidence>
<dbReference type="Pfam" id="PF03641">
    <property type="entry name" value="Lysine_decarbox"/>
    <property type="match status" value="1"/>
</dbReference>
<keyword evidence="3" id="KW-0203">Cytokinin biosynthesis</keyword>
<sequence>MDYNPKDNLSTFHEELVTGSSLLSTIQLGILDKQVGLLNVDGYYNSLLSFIEKAVEEGPKYSSSD</sequence>
<dbReference type="GO" id="GO:0016799">
    <property type="term" value="F:hydrolase activity, hydrolyzing N-glycosyl compounds"/>
    <property type="evidence" value="ECO:0007669"/>
    <property type="project" value="TreeGrafter"/>
</dbReference>
<gene>
    <name evidence="7" type="ORF">Lalb_Chr00c08g0404771</name>
</gene>
<dbReference type="PANTHER" id="PTHR31223:SF90">
    <property type="entry name" value="CYTOKININ RIBOSIDE 5'-MONOPHOSPHATE PHOSPHORIBOHYDROLASE LOG6-RELATED"/>
    <property type="match status" value="1"/>
</dbReference>
<evidence type="ECO:0000256" key="2">
    <source>
        <dbReference type="ARBA" id="ARBA00012205"/>
    </source>
</evidence>
<proteinExistence type="inferred from homology"/>
<dbReference type="AlphaFoldDB" id="A0A6A4NA32"/>
<name>A0A6A4NA32_LUPAL</name>
<dbReference type="GO" id="GO:0009691">
    <property type="term" value="P:cytokinin biosynthetic process"/>
    <property type="evidence" value="ECO:0007669"/>
    <property type="project" value="UniProtKB-KW"/>
</dbReference>
<reference evidence="8" key="1">
    <citation type="journal article" date="2020" name="Nat. Commun.">
        <title>Genome sequence of the cluster root forming white lupin.</title>
        <authorList>
            <person name="Hufnagel B."/>
            <person name="Marques A."/>
            <person name="Soriano A."/>
            <person name="Marques L."/>
            <person name="Divol F."/>
            <person name="Doumas P."/>
            <person name="Sallet E."/>
            <person name="Mancinotti D."/>
            <person name="Carrere S."/>
            <person name="Marande W."/>
            <person name="Arribat S."/>
            <person name="Keller J."/>
            <person name="Huneau C."/>
            <person name="Blein T."/>
            <person name="Aime D."/>
            <person name="Laguerre M."/>
            <person name="Taylor J."/>
            <person name="Schubert V."/>
            <person name="Nelson M."/>
            <person name="Geu-Flores F."/>
            <person name="Crespi M."/>
            <person name="Gallardo-Guerrero K."/>
            <person name="Delaux P.-M."/>
            <person name="Salse J."/>
            <person name="Berges H."/>
            <person name="Guyot R."/>
            <person name="Gouzy J."/>
            <person name="Peret B."/>
        </authorList>
    </citation>
    <scope>NUCLEOTIDE SEQUENCE [LARGE SCALE GENOMIC DNA]</scope>
    <source>
        <strain evidence="8">cv. Amiga</strain>
    </source>
</reference>
<evidence type="ECO:0000256" key="6">
    <source>
        <dbReference type="ARBA" id="ARBA00049153"/>
    </source>
</evidence>
<keyword evidence="8" id="KW-1185">Reference proteome</keyword>
<comment type="function">
    <text evidence="4">Cytokinin-activating enzyme working in the direct activation pathway. Phosphoribohydrolase that converts inactive cytokinin nucleotides to the biologically active free-base forms.</text>
</comment>
<dbReference type="PANTHER" id="PTHR31223">
    <property type="entry name" value="LOG FAMILY PROTEIN YJL055W"/>
    <property type="match status" value="1"/>
</dbReference>